<reference evidence="8 10" key="2">
    <citation type="journal article" date="2013" name="Nature">
        <title>Insights into bilaterian evolution from three spiralian genomes.</title>
        <authorList>
            <person name="Simakov O."/>
            <person name="Marletaz F."/>
            <person name="Cho S.J."/>
            <person name="Edsinger-Gonzales E."/>
            <person name="Havlak P."/>
            <person name="Hellsten U."/>
            <person name="Kuo D.H."/>
            <person name="Larsson T."/>
            <person name="Lv J."/>
            <person name="Arendt D."/>
            <person name="Savage R."/>
            <person name="Osoegawa K."/>
            <person name="de Jong P."/>
            <person name="Grimwood J."/>
            <person name="Chapman J.A."/>
            <person name="Shapiro H."/>
            <person name="Aerts A."/>
            <person name="Otillar R.P."/>
            <person name="Terry A.Y."/>
            <person name="Boore J.L."/>
            <person name="Grigoriev I.V."/>
            <person name="Lindberg D.R."/>
            <person name="Seaver E.C."/>
            <person name="Weisblat D.A."/>
            <person name="Putnam N.H."/>
            <person name="Rokhsar D.S."/>
        </authorList>
    </citation>
    <scope>NUCLEOTIDE SEQUENCE</scope>
    <source>
        <strain evidence="8 10">I ESC-2004</strain>
    </source>
</reference>
<dbReference type="GO" id="GO:0004888">
    <property type="term" value="F:transmembrane signaling receptor activity"/>
    <property type="evidence" value="ECO:0007669"/>
    <property type="project" value="InterPro"/>
</dbReference>
<dbReference type="Gene3D" id="1.20.58.390">
    <property type="entry name" value="Neurotransmitter-gated ion-channel transmembrane domain"/>
    <property type="match status" value="1"/>
</dbReference>
<dbReference type="GO" id="GO:0016020">
    <property type="term" value="C:membrane"/>
    <property type="evidence" value="ECO:0007669"/>
    <property type="project" value="UniProtKB-SubCell"/>
</dbReference>
<name>R7TQH2_CAPTE</name>
<evidence type="ECO:0000256" key="3">
    <source>
        <dbReference type="ARBA" id="ARBA00022989"/>
    </source>
</evidence>
<protein>
    <recommendedName>
        <fullName evidence="11">Neurotransmitter-gated ion-channel ligand-binding domain-containing protein</fullName>
    </recommendedName>
</protein>
<dbReference type="FunFam" id="1.20.58.390:FF:000043">
    <property type="entry name" value="AcetylCholine Receptor"/>
    <property type="match status" value="1"/>
</dbReference>
<dbReference type="AlphaFoldDB" id="R7TQH2"/>
<reference evidence="10" key="1">
    <citation type="submission" date="2012-12" db="EMBL/GenBank/DDBJ databases">
        <authorList>
            <person name="Hellsten U."/>
            <person name="Grimwood J."/>
            <person name="Chapman J.A."/>
            <person name="Shapiro H."/>
            <person name="Aerts A."/>
            <person name="Otillar R.P."/>
            <person name="Terry A.Y."/>
            <person name="Boore J.L."/>
            <person name="Simakov O."/>
            <person name="Marletaz F."/>
            <person name="Cho S.-J."/>
            <person name="Edsinger-Gonzales E."/>
            <person name="Havlak P."/>
            <person name="Kuo D.-H."/>
            <person name="Larsson T."/>
            <person name="Lv J."/>
            <person name="Arendt D."/>
            <person name="Savage R."/>
            <person name="Osoegawa K."/>
            <person name="de Jong P."/>
            <person name="Lindberg D.R."/>
            <person name="Seaver E.C."/>
            <person name="Weisblat D.A."/>
            <person name="Putnam N.H."/>
            <person name="Grigoriev I.V."/>
            <person name="Rokhsar D.S."/>
        </authorList>
    </citation>
    <scope>NUCLEOTIDE SEQUENCE</scope>
    <source>
        <strain evidence="10">I ESC-2004</strain>
    </source>
</reference>
<dbReference type="InterPro" id="IPR038050">
    <property type="entry name" value="Neuro_actylchol_rec"/>
</dbReference>
<dbReference type="CDD" id="cd18997">
    <property type="entry name" value="LGIC_ECD_nAChR"/>
    <property type="match status" value="1"/>
</dbReference>
<evidence type="ECO:0000313" key="9">
    <source>
        <dbReference type="EnsemblMetazoa" id="CapteP137949"/>
    </source>
</evidence>
<dbReference type="PROSITE" id="PS00236">
    <property type="entry name" value="NEUROTR_ION_CHANNEL"/>
    <property type="match status" value="1"/>
</dbReference>
<reference evidence="9" key="3">
    <citation type="submission" date="2015-06" db="UniProtKB">
        <authorList>
            <consortium name="EnsemblMetazoa"/>
        </authorList>
    </citation>
    <scope>IDENTIFICATION</scope>
</reference>
<dbReference type="SUPFAM" id="SSF90112">
    <property type="entry name" value="Neurotransmitter-gated ion-channel transmembrane pore"/>
    <property type="match status" value="1"/>
</dbReference>
<dbReference type="STRING" id="283909.R7TQH2"/>
<dbReference type="InterPro" id="IPR006029">
    <property type="entry name" value="Neurotrans-gated_channel_TM"/>
</dbReference>
<gene>
    <name evidence="8" type="ORF">CAPTEDRAFT_137949</name>
</gene>
<organism evidence="8">
    <name type="scientific">Capitella teleta</name>
    <name type="common">Polychaete worm</name>
    <dbReference type="NCBI Taxonomy" id="283909"/>
    <lineage>
        <taxon>Eukaryota</taxon>
        <taxon>Metazoa</taxon>
        <taxon>Spiralia</taxon>
        <taxon>Lophotrochozoa</taxon>
        <taxon>Annelida</taxon>
        <taxon>Polychaeta</taxon>
        <taxon>Sedentaria</taxon>
        <taxon>Scolecida</taxon>
        <taxon>Capitellidae</taxon>
        <taxon>Capitella</taxon>
    </lineage>
</organism>
<evidence type="ECO:0000313" key="8">
    <source>
        <dbReference type="EMBL" id="ELT95904.1"/>
    </source>
</evidence>
<feature type="transmembrane region" description="Helical" evidence="5">
    <location>
        <begin position="239"/>
        <end position="257"/>
    </location>
</feature>
<evidence type="ECO:0008006" key="11">
    <source>
        <dbReference type="Google" id="ProtNLM"/>
    </source>
</evidence>
<dbReference type="CDD" id="cd19051">
    <property type="entry name" value="LGIC_TM_cation"/>
    <property type="match status" value="1"/>
</dbReference>
<accession>R7TQH2</accession>
<dbReference type="EMBL" id="KB308963">
    <property type="protein sequence ID" value="ELT95904.1"/>
    <property type="molecule type" value="Genomic_DNA"/>
</dbReference>
<dbReference type="InterPro" id="IPR006201">
    <property type="entry name" value="Neur_channel"/>
</dbReference>
<evidence type="ECO:0000259" key="6">
    <source>
        <dbReference type="Pfam" id="PF02931"/>
    </source>
</evidence>
<dbReference type="Gene3D" id="2.70.170.10">
    <property type="entry name" value="Neurotransmitter-gated ion-channel ligand-binding domain"/>
    <property type="match status" value="1"/>
</dbReference>
<dbReference type="InterPro" id="IPR018000">
    <property type="entry name" value="Neurotransmitter_ion_chnl_CS"/>
</dbReference>
<keyword evidence="5" id="KW-0406">Ion transport</keyword>
<feature type="transmembrane region" description="Helical" evidence="5">
    <location>
        <begin position="210"/>
        <end position="233"/>
    </location>
</feature>
<dbReference type="PANTHER" id="PTHR18945">
    <property type="entry name" value="NEUROTRANSMITTER GATED ION CHANNEL"/>
    <property type="match status" value="1"/>
</dbReference>
<dbReference type="InterPro" id="IPR006202">
    <property type="entry name" value="Neur_chan_lig-bd"/>
</dbReference>
<evidence type="ECO:0000256" key="5">
    <source>
        <dbReference type="RuleBase" id="RU000687"/>
    </source>
</evidence>
<dbReference type="Pfam" id="PF02932">
    <property type="entry name" value="Neur_chan_memb"/>
    <property type="match status" value="1"/>
</dbReference>
<dbReference type="PRINTS" id="PR00252">
    <property type="entry name" value="NRIONCHANNEL"/>
</dbReference>
<dbReference type="HOGENOM" id="CLU_018074_0_1_1"/>
<dbReference type="EMBL" id="AMQN01011586">
    <property type="status" value="NOT_ANNOTATED_CDS"/>
    <property type="molecule type" value="Genomic_DNA"/>
</dbReference>
<feature type="domain" description="Neurotransmitter-gated ion-channel transmembrane" evidence="7">
    <location>
        <begin position="214"/>
        <end position="414"/>
    </location>
</feature>
<dbReference type="GO" id="GO:0005230">
    <property type="term" value="F:extracellular ligand-gated monoatomic ion channel activity"/>
    <property type="evidence" value="ECO:0007669"/>
    <property type="project" value="InterPro"/>
</dbReference>
<evidence type="ECO:0000313" key="10">
    <source>
        <dbReference type="Proteomes" id="UP000014760"/>
    </source>
</evidence>
<dbReference type="Proteomes" id="UP000014760">
    <property type="component" value="Unassembled WGS sequence"/>
</dbReference>
<dbReference type="InterPro" id="IPR036719">
    <property type="entry name" value="Neuro-gated_channel_TM_sf"/>
</dbReference>
<evidence type="ECO:0000256" key="2">
    <source>
        <dbReference type="ARBA" id="ARBA00022692"/>
    </source>
</evidence>
<comment type="subcellular location">
    <subcellularLocation>
        <location evidence="1">Membrane</location>
        <topology evidence="1">Multi-pass membrane protein</topology>
    </subcellularLocation>
</comment>
<dbReference type="SUPFAM" id="SSF63712">
    <property type="entry name" value="Nicotinic receptor ligand binding domain-like"/>
    <property type="match status" value="1"/>
</dbReference>
<dbReference type="OrthoDB" id="6270741at2759"/>
<keyword evidence="10" id="KW-1185">Reference proteome</keyword>
<dbReference type="Pfam" id="PF02931">
    <property type="entry name" value="Neur_chan_LBD"/>
    <property type="match status" value="1"/>
</dbReference>
<feature type="transmembrane region" description="Helical" evidence="5">
    <location>
        <begin position="269"/>
        <end position="288"/>
    </location>
</feature>
<keyword evidence="2 5" id="KW-0812">Transmembrane</keyword>
<proteinExistence type="inferred from homology"/>
<keyword evidence="5" id="KW-0407">Ion channel</keyword>
<feature type="transmembrane region" description="Helical" evidence="5">
    <location>
        <begin position="404"/>
        <end position="424"/>
    </location>
</feature>
<feature type="domain" description="Neurotransmitter-gated ion-channel ligand-binding" evidence="6">
    <location>
        <begin position="2"/>
        <end position="207"/>
    </location>
</feature>
<dbReference type="FunFam" id="2.70.170.10:FF:000028">
    <property type="entry name" value="AcetylCholine Receptor"/>
    <property type="match status" value="1"/>
</dbReference>
<dbReference type="OMA" id="VWTPQIT"/>
<keyword evidence="4 5" id="KW-0472">Membrane</keyword>
<keyword evidence="5" id="KW-0813">Transport</keyword>
<keyword evidence="3 5" id="KW-1133">Transmembrane helix</keyword>
<evidence type="ECO:0000259" key="7">
    <source>
        <dbReference type="Pfam" id="PF02932"/>
    </source>
</evidence>
<evidence type="ECO:0000256" key="1">
    <source>
        <dbReference type="ARBA" id="ARBA00004141"/>
    </source>
</evidence>
<evidence type="ECO:0000256" key="4">
    <source>
        <dbReference type="ARBA" id="ARBA00023136"/>
    </source>
</evidence>
<dbReference type="EnsemblMetazoa" id="CapteT137949">
    <property type="protein sequence ID" value="CapteP137949"/>
    <property type="gene ID" value="CapteG137949"/>
</dbReference>
<sequence length="432" mass="50213">YRLIRDLLWKYEQTARPRIDSSHVVNVLVRFSLQQIYDLDEKRQILTISGWLTAEWTDEYLVWDPQTYGNMTSIVLSPRKIWTPKMAIGNTATKMFQDWKHFLITVRHNGQCRWQPGGNFAFTCALDMNYYPFDEQSCTMELETWHYTADMVNLTNSMGVFGMETYLKHGEWAIEATEVKRKFRVYSYYESEAFPEVFFTIRMRRKYTFYFMYIMLPCIMLSFVLLLMFLLPAESGEKISLGVSILVSFSVFLLIVAEKVPDTSDAVPIMGKSIFLMYFMMATSLSVMSSTMIVKFHYGGMAKRPPKWLRVGAFNVIATALCLQHAKEFNRRHEKCRHLADGECKEKTTNGDVMPQSDSMTAALSRTLSLEYMAPASCNPKCSLRGSDFLNAEWKKISEVLDRLFFWLFFLFLLIPLASLVSFINRSKVETI</sequence>
<dbReference type="InterPro" id="IPR036734">
    <property type="entry name" value="Neur_chan_lig-bd_sf"/>
</dbReference>
<comment type="similarity">
    <text evidence="5">Belongs to the ligand-gated ion channel (TC 1.A.9) family.</text>
</comment>
<feature type="non-terminal residue" evidence="8">
    <location>
        <position position="1"/>
    </location>
</feature>